<dbReference type="PANTHER" id="PTHR24306">
    <property type="match status" value="1"/>
</dbReference>
<dbReference type="InterPro" id="IPR036396">
    <property type="entry name" value="Cyt_P450_sf"/>
</dbReference>
<evidence type="ECO:0000256" key="7">
    <source>
        <dbReference type="ARBA" id="ARBA00023004"/>
    </source>
</evidence>
<keyword evidence="4" id="KW-0443">Lipid metabolism</keyword>
<dbReference type="EMBL" id="CH476609">
    <property type="protein sequence ID" value="EAU29618.1"/>
    <property type="molecule type" value="Genomic_DNA"/>
</dbReference>
<dbReference type="GO" id="GO:0004497">
    <property type="term" value="F:monooxygenase activity"/>
    <property type="evidence" value="ECO:0007669"/>
    <property type="project" value="InterPro"/>
</dbReference>
<keyword evidence="6" id="KW-0560">Oxidoreductase</keyword>
<dbReference type="InterPro" id="IPR002403">
    <property type="entry name" value="Cyt_P450_E_grp-IV"/>
</dbReference>
<organism evidence="9 10">
    <name type="scientific">Aspergillus terreus (strain NIH 2624 / FGSC A1156)</name>
    <dbReference type="NCBI Taxonomy" id="341663"/>
    <lineage>
        <taxon>Eukaryota</taxon>
        <taxon>Fungi</taxon>
        <taxon>Dikarya</taxon>
        <taxon>Ascomycota</taxon>
        <taxon>Pezizomycotina</taxon>
        <taxon>Eurotiomycetes</taxon>
        <taxon>Eurotiomycetidae</taxon>
        <taxon>Eurotiales</taxon>
        <taxon>Aspergillaceae</taxon>
        <taxon>Aspergillus</taxon>
        <taxon>Aspergillus subgen. Circumdati</taxon>
    </lineage>
</organism>
<comment type="cofactor">
    <cofactor evidence="1 8">
        <name>heme</name>
        <dbReference type="ChEBI" id="CHEBI:30413"/>
    </cofactor>
</comment>
<dbReference type="GO" id="GO:0016705">
    <property type="term" value="F:oxidoreductase activity, acting on paired donors, with incorporation or reduction of molecular oxygen"/>
    <property type="evidence" value="ECO:0007669"/>
    <property type="project" value="InterPro"/>
</dbReference>
<dbReference type="Gene3D" id="1.10.630.10">
    <property type="entry name" value="Cytochrome P450"/>
    <property type="match status" value="1"/>
</dbReference>
<dbReference type="GO" id="GO:0005789">
    <property type="term" value="C:endoplasmic reticulum membrane"/>
    <property type="evidence" value="ECO:0007669"/>
    <property type="project" value="UniProtKB-SubCell"/>
</dbReference>
<keyword evidence="4" id="KW-0444">Lipid biosynthesis</keyword>
<sequence length="588" mass="65475">MLSALLYVYLPPGAMGEYEITKDVLIQTARNNLTALGWTALCAAALICIITRVITGLQSRTDGSSKTSDVRPVRTVAYWIPWLGHGISFVWDHISLIEKARDSLKEPALGIYMGGTKHNVVVSPSLVKAVMLSPSTSSVAWINYALKTVGGDRGPIRNFNAADHHVFHHDLPNLFMREPFITEASTKLVELLKREIANFVTFSWSPVDQAPWERSSDAVLTDRSDKPVCEADFFALIRGFVGHITTTTLMGRAILEAFPRLLDDVWELDNHFPLMAMGLPRWLPFSGLPAAYAARDRILEVLAAYQKAFLDMENGIDGDVKLRDLDDASEPVKQRIRMSKNMGLSPHDSAPGHLLLLCAMNGDSPNVAFWHLLRLYTNPALLDDIRQEIAPYVKAWRPSREETGFPIPEAPKVSMDFEAMLKNCHLLKASFYETMRMDSAGLSFRELTSDLTITESKDDAAVAGVEEPRSFRVNKGESIAVPHGVLHNDPRYFSNPGQFDPLRFLVTDPETGAKRAELHTIDPFGEGASGCKGRVLAEREILAFVAAIISMWNIEPADGKEFKLPKHQPSRGAYLPKNDIRVRLSMRV</sequence>
<keyword evidence="5 8" id="KW-0479">Metal-binding</keyword>
<dbReference type="InterPro" id="IPR001128">
    <property type="entry name" value="Cyt_P450"/>
</dbReference>
<dbReference type="SUPFAM" id="SSF48264">
    <property type="entry name" value="Cytochrome P450"/>
    <property type="match status" value="1"/>
</dbReference>
<comment type="subcellular location">
    <subcellularLocation>
        <location evidence="2">Endoplasmic reticulum membrane</location>
        <topology evidence="2">Single-pass membrane protein</topology>
    </subcellularLocation>
</comment>
<evidence type="ECO:0000256" key="1">
    <source>
        <dbReference type="ARBA" id="ARBA00001971"/>
    </source>
</evidence>
<dbReference type="CDD" id="cd11040">
    <property type="entry name" value="CYP7_CYP8-like"/>
    <property type="match status" value="1"/>
</dbReference>
<evidence type="ECO:0000256" key="2">
    <source>
        <dbReference type="ARBA" id="ARBA00004389"/>
    </source>
</evidence>
<keyword evidence="7 8" id="KW-0408">Iron</keyword>
<dbReference type="GeneID" id="4319533"/>
<dbReference type="AlphaFoldDB" id="Q0C815"/>
<dbReference type="OrthoDB" id="3366823at2759"/>
<dbReference type="STRING" id="341663.Q0C815"/>
<gene>
    <name evidence="9" type="ORF">ATEG_10169</name>
</gene>
<dbReference type="VEuPathDB" id="FungiDB:ATEG_10169"/>
<evidence type="ECO:0000313" key="9">
    <source>
        <dbReference type="EMBL" id="EAU29618.1"/>
    </source>
</evidence>
<dbReference type="OMA" id="FWNLVHI"/>
<dbReference type="PANTHER" id="PTHR24306:SF7">
    <property type="entry name" value="AHBB"/>
    <property type="match status" value="1"/>
</dbReference>
<reference evidence="10" key="1">
    <citation type="submission" date="2005-09" db="EMBL/GenBank/DDBJ databases">
        <title>Annotation of the Aspergillus terreus NIH2624 genome.</title>
        <authorList>
            <person name="Birren B.W."/>
            <person name="Lander E.S."/>
            <person name="Galagan J.E."/>
            <person name="Nusbaum C."/>
            <person name="Devon K."/>
            <person name="Henn M."/>
            <person name="Ma L.-J."/>
            <person name="Jaffe D.B."/>
            <person name="Butler J."/>
            <person name="Alvarez P."/>
            <person name="Gnerre S."/>
            <person name="Grabherr M."/>
            <person name="Kleber M."/>
            <person name="Mauceli E.W."/>
            <person name="Brockman W."/>
            <person name="Rounsley S."/>
            <person name="Young S.K."/>
            <person name="LaButti K."/>
            <person name="Pushparaj V."/>
            <person name="DeCaprio D."/>
            <person name="Crawford M."/>
            <person name="Koehrsen M."/>
            <person name="Engels R."/>
            <person name="Montgomery P."/>
            <person name="Pearson M."/>
            <person name="Howarth C."/>
            <person name="Larson L."/>
            <person name="Luoma S."/>
            <person name="White J."/>
            <person name="Alvarado L."/>
            <person name="Kodira C.D."/>
            <person name="Zeng Q."/>
            <person name="Oleary S."/>
            <person name="Yandava C."/>
            <person name="Denning D.W."/>
            <person name="Nierman W.C."/>
            <person name="Milne T."/>
            <person name="Madden K."/>
        </authorList>
    </citation>
    <scope>NUCLEOTIDE SEQUENCE [LARGE SCALE GENOMIC DNA]</scope>
    <source>
        <strain evidence="10">NIH 2624 / FGSC A1156</strain>
    </source>
</reference>
<feature type="binding site" description="axial binding residue" evidence="8">
    <location>
        <position position="531"/>
    </location>
    <ligand>
        <name>heme</name>
        <dbReference type="ChEBI" id="CHEBI:30413"/>
    </ligand>
    <ligandPart>
        <name>Fe</name>
        <dbReference type="ChEBI" id="CHEBI:18248"/>
    </ligandPart>
</feature>
<evidence type="ECO:0000256" key="6">
    <source>
        <dbReference type="ARBA" id="ARBA00023002"/>
    </source>
</evidence>
<dbReference type="GO" id="GO:0020037">
    <property type="term" value="F:heme binding"/>
    <property type="evidence" value="ECO:0007669"/>
    <property type="project" value="InterPro"/>
</dbReference>
<evidence type="ECO:0000256" key="8">
    <source>
        <dbReference type="PIRSR" id="PIRSR602403-1"/>
    </source>
</evidence>
<dbReference type="Pfam" id="PF00067">
    <property type="entry name" value="p450"/>
    <property type="match status" value="1"/>
</dbReference>
<evidence type="ECO:0000256" key="3">
    <source>
        <dbReference type="ARBA" id="ARBA00010617"/>
    </source>
</evidence>
<evidence type="ECO:0000313" key="10">
    <source>
        <dbReference type="Proteomes" id="UP000007963"/>
    </source>
</evidence>
<dbReference type="HOGENOM" id="CLU_018012_0_0_1"/>
<keyword evidence="8" id="KW-0349">Heme</keyword>
<evidence type="ECO:0008006" key="11">
    <source>
        <dbReference type="Google" id="ProtNLM"/>
    </source>
</evidence>
<proteinExistence type="inferred from homology"/>
<accession>Q0C815</accession>
<dbReference type="PRINTS" id="PR00465">
    <property type="entry name" value="EP450IV"/>
</dbReference>
<protein>
    <recommendedName>
        <fullName evidence="11">Cytochrome P450</fullName>
    </recommendedName>
</protein>
<evidence type="ECO:0000256" key="5">
    <source>
        <dbReference type="ARBA" id="ARBA00022723"/>
    </source>
</evidence>
<name>Q0C815_ASPTN</name>
<dbReference type="eggNOG" id="KOG0684">
    <property type="taxonomic scope" value="Eukaryota"/>
</dbReference>
<dbReference type="Proteomes" id="UP000007963">
    <property type="component" value="Unassembled WGS sequence"/>
</dbReference>
<comment type="similarity">
    <text evidence="3">Belongs to the cytochrome P450 family.</text>
</comment>
<dbReference type="RefSeq" id="XP_001209471.1">
    <property type="nucleotide sequence ID" value="XM_001209471.1"/>
</dbReference>
<dbReference type="GO" id="GO:0005506">
    <property type="term" value="F:iron ion binding"/>
    <property type="evidence" value="ECO:0007669"/>
    <property type="project" value="InterPro"/>
</dbReference>
<evidence type="ECO:0000256" key="4">
    <source>
        <dbReference type="ARBA" id="ARBA00022516"/>
    </source>
</evidence>